<dbReference type="InterPro" id="IPR053184">
    <property type="entry name" value="FeoA-like"/>
</dbReference>
<proteinExistence type="predicted"/>
<dbReference type="Proteomes" id="UP000609849">
    <property type="component" value="Unassembled WGS sequence"/>
</dbReference>
<dbReference type="EMBL" id="JACRWE010000002">
    <property type="protein sequence ID" value="MBC5995921.1"/>
    <property type="molecule type" value="Genomic_DNA"/>
</dbReference>
<keyword evidence="4" id="KW-1185">Reference proteome</keyword>
<dbReference type="PANTHER" id="PTHR43151">
    <property type="entry name" value="FEOA FAMILY PROTEIN"/>
    <property type="match status" value="1"/>
</dbReference>
<dbReference type="PANTHER" id="PTHR43151:SF1">
    <property type="entry name" value="SSR2333 PROTEIN"/>
    <property type="match status" value="1"/>
</dbReference>
<reference evidence="3 4" key="1">
    <citation type="submission" date="2020-08" db="EMBL/GenBank/DDBJ databases">
        <authorList>
            <person name="Liu C."/>
            <person name="Sun Q."/>
        </authorList>
    </citation>
    <scope>NUCLEOTIDE SEQUENCE [LARGE SCALE GENOMIC DNA]</scope>
    <source>
        <strain evidence="3 4">NSJ-18</strain>
    </source>
</reference>
<feature type="domain" description="Ferrous iron transporter FeoA-like" evidence="2">
    <location>
        <begin position="1"/>
        <end position="70"/>
    </location>
</feature>
<sequence>MALSMVNIGEEKEIIELRAKDSVKKHLQSLGFIVGEKVEVISENPSGFILLIKGSKVALNKGIANKIIVS</sequence>
<evidence type="ECO:0000313" key="3">
    <source>
        <dbReference type="EMBL" id="MBC5995921.1"/>
    </source>
</evidence>
<gene>
    <name evidence="3" type="ORF">H8923_04050</name>
</gene>
<evidence type="ECO:0000313" key="4">
    <source>
        <dbReference type="Proteomes" id="UP000609849"/>
    </source>
</evidence>
<name>A0ABR7JLW2_9FIRM</name>
<dbReference type="SMART" id="SM00899">
    <property type="entry name" value="FeoA"/>
    <property type="match status" value="1"/>
</dbReference>
<comment type="caution">
    <text evidence="3">The sequence shown here is derived from an EMBL/GenBank/DDBJ whole genome shotgun (WGS) entry which is preliminary data.</text>
</comment>
<dbReference type="InterPro" id="IPR038157">
    <property type="entry name" value="FeoA_core_dom"/>
</dbReference>
<evidence type="ECO:0000256" key="1">
    <source>
        <dbReference type="ARBA" id="ARBA00023004"/>
    </source>
</evidence>
<dbReference type="Pfam" id="PF04023">
    <property type="entry name" value="FeoA"/>
    <property type="match status" value="1"/>
</dbReference>
<organism evidence="3 4">
    <name type="scientific">Romboutsia faecis</name>
    <dbReference type="NCBI Taxonomy" id="2764597"/>
    <lineage>
        <taxon>Bacteria</taxon>
        <taxon>Bacillati</taxon>
        <taxon>Bacillota</taxon>
        <taxon>Clostridia</taxon>
        <taxon>Peptostreptococcales</taxon>
        <taxon>Peptostreptococcaceae</taxon>
        <taxon>Romboutsia</taxon>
    </lineage>
</organism>
<dbReference type="SUPFAM" id="SSF50037">
    <property type="entry name" value="C-terminal domain of transcriptional repressors"/>
    <property type="match status" value="1"/>
</dbReference>
<dbReference type="InterPro" id="IPR008988">
    <property type="entry name" value="Transcriptional_repressor_C"/>
</dbReference>
<dbReference type="InterPro" id="IPR007167">
    <property type="entry name" value="Fe-transptr_FeoA-like"/>
</dbReference>
<dbReference type="RefSeq" id="WP_153923884.1">
    <property type="nucleotide sequence ID" value="NZ_JACRWE010000002.1"/>
</dbReference>
<keyword evidence="1" id="KW-0408">Iron</keyword>
<evidence type="ECO:0000259" key="2">
    <source>
        <dbReference type="SMART" id="SM00899"/>
    </source>
</evidence>
<accession>A0ABR7JLW2</accession>
<protein>
    <submittedName>
        <fullName evidence="3">Ferrous iron transport protein A</fullName>
    </submittedName>
</protein>
<dbReference type="Gene3D" id="2.30.30.90">
    <property type="match status" value="1"/>
</dbReference>